<accession>A0A370X1R2</accession>
<evidence type="ECO:0000313" key="5">
    <source>
        <dbReference type="EMBL" id="RDS82191.1"/>
    </source>
</evidence>
<dbReference type="GO" id="GO:0016846">
    <property type="term" value="F:carbon-sulfur lyase activity"/>
    <property type="evidence" value="ECO:0007669"/>
    <property type="project" value="InterPro"/>
</dbReference>
<evidence type="ECO:0000259" key="4">
    <source>
        <dbReference type="PROSITE" id="PS51891"/>
    </source>
</evidence>
<proteinExistence type="inferred from homology"/>
<dbReference type="PANTHER" id="PTHR28620:SF1">
    <property type="entry name" value="CENP-V_GFA DOMAIN-CONTAINING PROTEIN"/>
    <property type="match status" value="1"/>
</dbReference>
<dbReference type="RefSeq" id="WP_115495250.1">
    <property type="nucleotide sequence ID" value="NZ_QRBE01000004.1"/>
</dbReference>
<dbReference type="GO" id="GO:0046872">
    <property type="term" value="F:metal ion binding"/>
    <property type="evidence" value="ECO:0007669"/>
    <property type="project" value="UniProtKB-KW"/>
</dbReference>
<dbReference type="PROSITE" id="PS51891">
    <property type="entry name" value="CENP_V_GFA"/>
    <property type="match status" value="1"/>
</dbReference>
<dbReference type="SUPFAM" id="SSF51316">
    <property type="entry name" value="Mss4-like"/>
    <property type="match status" value="1"/>
</dbReference>
<dbReference type="InterPro" id="IPR011057">
    <property type="entry name" value="Mss4-like_sf"/>
</dbReference>
<dbReference type="Proteomes" id="UP000254258">
    <property type="component" value="Unassembled WGS sequence"/>
</dbReference>
<dbReference type="InterPro" id="IPR052355">
    <property type="entry name" value="CENP-V-like"/>
</dbReference>
<dbReference type="Pfam" id="PF04828">
    <property type="entry name" value="GFA"/>
    <property type="match status" value="1"/>
</dbReference>
<gene>
    <name evidence="5" type="ORF">DWU98_09115</name>
</gene>
<comment type="caution">
    <text evidence="5">The sequence shown here is derived from an EMBL/GenBank/DDBJ whole genome shotgun (WGS) entry which is preliminary data.</text>
</comment>
<keyword evidence="6" id="KW-1185">Reference proteome</keyword>
<dbReference type="Gene3D" id="2.170.150.70">
    <property type="match status" value="1"/>
</dbReference>
<evidence type="ECO:0000256" key="3">
    <source>
        <dbReference type="ARBA" id="ARBA00022833"/>
    </source>
</evidence>
<sequence length="139" mass="15127">MLIAGSCHCGNIRFVLEWTPDPVEIPARACTCTFCSKHGGVWTSHPAGSLKVTIRDPAHASRYAFGTETADFHVCAMCGVVPLATCAMEGSTYAVVNVNSFENVPPSLLQRSSSTVDGESMHDRLARRKRNWIANVQFV</sequence>
<dbReference type="AlphaFoldDB" id="A0A370X1R2"/>
<comment type="similarity">
    <text evidence="1">Belongs to the Gfa family.</text>
</comment>
<dbReference type="InterPro" id="IPR006913">
    <property type="entry name" value="CENP-V/GFA"/>
</dbReference>
<evidence type="ECO:0000313" key="6">
    <source>
        <dbReference type="Proteomes" id="UP000254258"/>
    </source>
</evidence>
<keyword evidence="2" id="KW-0479">Metal-binding</keyword>
<feature type="domain" description="CENP-V/GFA" evidence="4">
    <location>
        <begin position="3"/>
        <end position="117"/>
    </location>
</feature>
<reference evidence="5 6" key="1">
    <citation type="submission" date="2018-07" db="EMBL/GenBank/DDBJ databases">
        <title>Dyella monticola sp. nov. and Dyella psychrodurans sp. nov. isolated from monsoon evergreen broad-leaved forest soil of Dinghu Mountain, China.</title>
        <authorList>
            <person name="Gao Z."/>
            <person name="Qiu L."/>
        </authorList>
    </citation>
    <scope>NUCLEOTIDE SEQUENCE [LARGE SCALE GENOMIC DNA]</scope>
    <source>
        <strain evidence="5 6">4G-K06</strain>
    </source>
</reference>
<evidence type="ECO:0000256" key="2">
    <source>
        <dbReference type="ARBA" id="ARBA00022723"/>
    </source>
</evidence>
<dbReference type="PANTHER" id="PTHR28620">
    <property type="entry name" value="CENTROMERE PROTEIN V"/>
    <property type="match status" value="1"/>
</dbReference>
<keyword evidence="3" id="KW-0862">Zinc</keyword>
<dbReference type="EMBL" id="QRBE01000004">
    <property type="protein sequence ID" value="RDS82191.1"/>
    <property type="molecule type" value="Genomic_DNA"/>
</dbReference>
<organism evidence="5 6">
    <name type="scientific">Dyella monticola</name>
    <dbReference type="NCBI Taxonomy" id="1927958"/>
    <lineage>
        <taxon>Bacteria</taxon>
        <taxon>Pseudomonadati</taxon>
        <taxon>Pseudomonadota</taxon>
        <taxon>Gammaproteobacteria</taxon>
        <taxon>Lysobacterales</taxon>
        <taxon>Rhodanobacteraceae</taxon>
        <taxon>Dyella</taxon>
    </lineage>
</organism>
<evidence type="ECO:0000256" key="1">
    <source>
        <dbReference type="ARBA" id="ARBA00005495"/>
    </source>
</evidence>
<protein>
    <recommendedName>
        <fullName evidence="4">CENP-V/GFA domain-containing protein</fullName>
    </recommendedName>
</protein>
<name>A0A370X1R2_9GAMM</name>
<dbReference type="OrthoDB" id="9805575at2"/>